<feature type="domain" description="DUF6286" evidence="3">
    <location>
        <begin position="193"/>
        <end position="294"/>
    </location>
</feature>
<feature type="transmembrane region" description="Helical" evidence="2">
    <location>
        <begin position="127"/>
        <end position="146"/>
    </location>
</feature>
<comment type="caution">
    <text evidence="4">The sequence shown here is derived from an EMBL/GenBank/DDBJ whole genome shotgun (WGS) entry which is preliminary data.</text>
</comment>
<protein>
    <submittedName>
        <fullName evidence="4">DUF6286 domain-containing protein</fullName>
    </submittedName>
</protein>
<evidence type="ECO:0000256" key="1">
    <source>
        <dbReference type="SAM" id="MobiDB-lite"/>
    </source>
</evidence>
<evidence type="ECO:0000313" key="4">
    <source>
        <dbReference type="EMBL" id="MFG3188047.1"/>
    </source>
</evidence>
<evidence type="ECO:0000259" key="3">
    <source>
        <dbReference type="Pfam" id="PF19803"/>
    </source>
</evidence>
<evidence type="ECO:0000256" key="2">
    <source>
        <dbReference type="SAM" id="Phobius"/>
    </source>
</evidence>
<keyword evidence="2" id="KW-0472">Membrane</keyword>
<dbReference type="RefSeq" id="WP_392879384.1">
    <property type="nucleotide sequence ID" value="NZ_JBICZW010000002.1"/>
</dbReference>
<dbReference type="Pfam" id="PF19803">
    <property type="entry name" value="DUF6286"/>
    <property type="match status" value="1"/>
</dbReference>
<dbReference type="EMBL" id="JBICZW010000002">
    <property type="protein sequence ID" value="MFG3188047.1"/>
    <property type="molecule type" value="Genomic_DNA"/>
</dbReference>
<keyword evidence="5" id="KW-1185">Reference proteome</keyword>
<keyword evidence="2" id="KW-1133">Transmembrane helix</keyword>
<accession>A0ABW7BLC1</accession>
<feature type="transmembrane region" description="Helical" evidence="2">
    <location>
        <begin position="182"/>
        <end position="203"/>
    </location>
</feature>
<name>A0ABW7BLC1_9ACTN</name>
<keyword evidence="2" id="KW-0812">Transmembrane</keyword>
<feature type="region of interest" description="Disordered" evidence="1">
    <location>
        <begin position="297"/>
        <end position="318"/>
    </location>
</feature>
<evidence type="ECO:0000313" key="5">
    <source>
        <dbReference type="Proteomes" id="UP001604282"/>
    </source>
</evidence>
<gene>
    <name evidence="4" type="ORF">ACGFYS_03815</name>
</gene>
<reference evidence="4 5" key="1">
    <citation type="submission" date="2024-10" db="EMBL/GenBank/DDBJ databases">
        <title>The Natural Products Discovery Center: Release of the First 8490 Sequenced Strains for Exploring Actinobacteria Biosynthetic Diversity.</title>
        <authorList>
            <person name="Kalkreuter E."/>
            <person name="Kautsar S.A."/>
            <person name="Yang D."/>
            <person name="Bader C.D."/>
            <person name="Teijaro C.N."/>
            <person name="Fluegel L."/>
            <person name="Davis C.M."/>
            <person name="Simpson J.R."/>
            <person name="Lauterbach L."/>
            <person name="Steele A.D."/>
            <person name="Gui C."/>
            <person name="Meng S."/>
            <person name="Li G."/>
            <person name="Viehrig K."/>
            <person name="Ye F."/>
            <person name="Su P."/>
            <person name="Kiefer A.F."/>
            <person name="Nichols A."/>
            <person name="Cepeda A.J."/>
            <person name="Yan W."/>
            <person name="Fan B."/>
            <person name="Jiang Y."/>
            <person name="Adhikari A."/>
            <person name="Zheng C.-J."/>
            <person name="Schuster L."/>
            <person name="Cowan T.M."/>
            <person name="Smanski M.J."/>
            <person name="Chevrette M.G."/>
            <person name="De Carvalho L.P.S."/>
            <person name="Shen B."/>
        </authorList>
    </citation>
    <scope>NUCLEOTIDE SEQUENCE [LARGE SCALE GENOMIC DNA]</scope>
    <source>
        <strain evidence="4 5">NPDC048229</strain>
    </source>
</reference>
<organism evidence="4 5">
    <name type="scientific">Streptomyces omiyaensis</name>
    <dbReference type="NCBI Taxonomy" id="68247"/>
    <lineage>
        <taxon>Bacteria</taxon>
        <taxon>Bacillati</taxon>
        <taxon>Actinomycetota</taxon>
        <taxon>Actinomycetes</taxon>
        <taxon>Kitasatosporales</taxon>
        <taxon>Streptomycetaceae</taxon>
        <taxon>Streptomyces</taxon>
    </lineage>
</organism>
<sequence length="318" mass="33413">MTGAQRGVTTVTDRVTARIARQAAAEATAPLGGRAVRGAASRTGRSVEVTVEVELPLRAPADVGGMTRLRSHVADRTRYLTGQTVASADVRIRALGIAPPHPQPPPGDAPAVPEAVRRPWSRRRRAVVLPALVLTALSGLLLWSALSSRLPGATAPARAQVEQAEQDGRRERVLRDVGGLSVVRHGAVPAAALAGGWLILLALTPGDRRALALGCAPPVRARTTRASAARLVRGALGSVPGLRVHGVRFTRRRVTVRAEAAFGSPEALRRTATDVVGATVASLPLGRRPTVRLVLRETPNRRAGRETDARQDGTDTGA</sequence>
<dbReference type="Proteomes" id="UP001604282">
    <property type="component" value="Unassembled WGS sequence"/>
</dbReference>
<dbReference type="InterPro" id="IPR046253">
    <property type="entry name" value="DUF6286"/>
</dbReference>
<proteinExistence type="predicted"/>